<proteinExistence type="predicted"/>
<name>A0A1D6Q833_MAIZE</name>
<dbReference type="PANTHER" id="PTHR11439:SF515">
    <property type="entry name" value="GAG-POL POLYPROTEIN"/>
    <property type="match status" value="1"/>
</dbReference>
<accession>A0A1D6Q833</accession>
<dbReference type="AlphaFoldDB" id="A0A1D6Q833"/>
<gene>
    <name evidence="1" type="ORF">ZEAMMB73_Zm00001d051565</name>
</gene>
<dbReference type="PANTHER" id="PTHR11439">
    <property type="entry name" value="GAG-POL-RELATED RETROTRANSPOSON"/>
    <property type="match status" value="1"/>
</dbReference>
<organism evidence="1">
    <name type="scientific">Zea mays</name>
    <name type="common">Maize</name>
    <dbReference type="NCBI Taxonomy" id="4577"/>
    <lineage>
        <taxon>Eukaryota</taxon>
        <taxon>Viridiplantae</taxon>
        <taxon>Streptophyta</taxon>
        <taxon>Embryophyta</taxon>
        <taxon>Tracheophyta</taxon>
        <taxon>Spermatophyta</taxon>
        <taxon>Magnoliopsida</taxon>
        <taxon>Liliopsida</taxon>
        <taxon>Poales</taxon>
        <taxon>Poaceae</taxon>
        <taxon>PACMAD clade</taxon>
        <taxon>Panicoideae</taxon>
        <taxon>Andropogonodae</taxon>
        <taxon>Andropogoneae</taxon>
        <taxon>Tripsacinae</taxon>
        <taxon>Zea</taxon>
    </lineage>
</organism>
<dbReference type="EMBL" id="CM000780">
    <property type="protein sequence ID" value="AQK54568.1"/>
    <property type="molecule type" value="Genomic_DNA"/>
</dbReference>
<reference evidence="1" key="1">
    <citation type="submission" date="2015-12" db="EMBL/GenBank/DDBJ databases">
        <title>Update maize B73 reference genome by single molecule sequencing technologies.</title>
        <authorList>
            <consortium name="Maize Genome Sequencing Project"/>
            <person name="Ware D."/>
        </authorList>
    </citation>
    <scope>NUCLEOTIDE SEQUENCE</scope>
    <source>
        <tissue evidence="1">Seedling</tissue>
    </source>
</reference>
<sequence>MPHVNGGQTEAFNEEATLEVNATMYKSVVVSLRYLVHNRPDIMFAVGFVSRFMERPQQEHLATVKHILHCFVVTVDYGLVCPKRCNTDFRLVGYTLTEYTNYNLGETSMRGESPAALSSS</sequence>
<evidence type="ECO:0000313" key="1">
    <source>
        <dbReference type="EMBL" id="AQK54568.1"/>
    </source>
</evidence>
<protein>
    <submittedName>
        <fullName evidence="1">Replication factor C subunit 3</fullName>
    </submittedName>
</protein>